<dbReference type="CDD" id="cd03794">
    <property type="entry name" value="GT4_WbuB-like"/>
    <property type="match status" value="1"/>
</dbReference>
<dbReference type="OrthoDB" id="502646at2"/>
<accession>A0A1Z3HKH1</accession>
<gene>
    <name evidence="3" type="primary">wbuB_4</name>
    <name evidence="3" type="ORF">XM38_017580</name>
</gene>
<evidence type="ECO:0000259" key="2">
    <source>
        <dbReference type="Pfam" id="PF13579"/>
    </source>
</evidence>
<evidence type="ECO:0000259" key="1">
    <source>
        <dbReference type="Pfam" id="PF00534"/>
    </source>
</evidence>
<dbReference type="InterPro" id="IPR050194">
    <property type="entry name" value="Glycosyltransferase_grp1"/>
</dbReference>
<dbReference type="GO" id="GO:0016758">
    <property type="term" value="F:hexosyltransferase activity"/>
    <property type="evidence" value="ECO:0007669"/>
    <property type="project" value="TreeGrafter"/>
</dbReference>
<dbReference type="PANTHER" id="PTHR45947:SF3">
    <property type="entry name" value="SULFOQUINOVOSYL TRANSFERASE SQD2"/>
    <property type="match status" value="1"/>
</dbReference>
<protein>
    <submittedName>
        <fullName evidence="3">Glycosyltransferase</fullName>
    </submittedName>
</protein>
<organism evidence="3 4">
    <name type="scientific">Halomicronema hongdechloris C2206</name>
    <dbReference type="NCBI Taxonomy" id="1641165"/>
    <lineage>
        <taxon>Bacteria</taxon>
        <taxon>Bacillati</taxon>
        <taxon>Cyanobacteriota</taxon>
        <taxon>Cyanophyceae</taxon>
        <taxon>Nodosilineales</taxon>
        <taxon>Nodosilineaceae</taxon>
        <taxon>Halomicronema</taxon>
    </lineage>
</organism>
<dbReference type="PANTHER" id="PTHR45947">
    <property type="entry name" value="SULFOQUINOVOSYL TRANSFERASE SQD2"/>
    <property type="match status" value="1"/>
</dbReference>
<dbReference type="Gene3D" id="3.40.50.2000">
    <property type="entry name" value="Glycogen Phosphorylase B"/>
    <property type="match status" value="2"/>
</dbReference>
<dbReference type="AlphaFoldDB" id="A0A1Z3HKH1"/>
<keyword evidence="4" id="KW-1185">Reference proteome</keyword>
<reference evidence="3 4" key="1">
    <citation type="journal article" date="2016" name="Biochim. Biophys. Acta">
        <title>Characterization of red-shifted phycobilisomes isolated from the chlorophyll f-containing cyanobacterium Halomicronema hongdechloris.</title>
        <authorList>
            <person name="Li Y."/>
            <person name="Lin Y."/>
            <person name="Garvey C.J."/>
            <person name="Birch D."/>
            <person name="Corkery R.W."/>
            <person name="Loughlin P.C."/>
            <person name="Scheer H."/>
            <person name="Willows R.D."/>
            <person name="Chen M."/>
        </authorList>
    </citation>
    <scope>NUCLEOTIDE SEQUENCE [LARGE SCALE GENOMIC DNA]</scope>
    <source>
        <strain evidence="3 4">C2206</strain>
    </source>
</reference>
<evidence type="ECO:0000313" key="4">
    <source>
        <dbReference type="Proteomes" id="UP000191901"/>
    </source>
</evidence>
<proteinExistence type="predicted"/>
<dbReference type="Proteomes" id="UP000191901">
    <property type="component" value="Chromosome"/>
</dbReference>
<dbReference type="InterPro" id="IPR001296">
    <property type="entry name" value="Glyco_trans_1"/>
</dbReference>
<feature type="domain" description="Glycosyl transferase family 1" evidence="1">
    <location>
        <begin position="181"/>
        <end position="340"/>
    </location>
</feature>
<evidence type="ECO:0000313" key="3">
    <source>
        <dbReference type="EMBL" id="ASC70811.1"/>
    </source>
</evidence>
<dbReference type="EMBL" id="CP021983">
    <property type="protein sequence ID" value="ASC70811.1"/>
    <property type="molecule type" value="Genomic_DNA"/>
</dbReference>
<dbReference type="KEGG" id="hhg:XM38_017580"/>
<name>A0A1Z3HKH1_9CYAN</name>
<dbReference type="Pfam" id="PF13579">
    <property type="entry name" value="Glyco_trans_4_4"/>
    <property type="match status" value="1"/>
</dbReference>
<dbReference type="SUPFAM" id="SSF53756">
    <property type="entry name" value="UDP-Glycosyltransferase/glycogen phosphorylase"/>
    <property type="match status" value="1"/>
</dbReference>
<feature type="domain" description="Glycosyltransferase subfamily 4-like N-terminal" evidence="2">
    <location>
        <begin position="23"/>
        <end position="168"/>
    </location>
</feature>
<dbReference type="InterPro" id="IPR028098">
    <property type="entry name" value="Glyco_trans_4-like_N"/>
</dbReference>
<sequence>MKSVVQITSVHSLFDTRIFQKECKSLTSFGYRVILIVRHAKDENIDGISIEALSIPRNRLQRMIFTTFQVYRRVLEANSRLHHFHDPELVLIGLLLKLQSKTVIYDVHEDVPRQILSKHYIPKVWRATIAWIVERLETFSARRFDAVVAATPHITHRFESLGCHAVNINNYPILNELHTPRLDWSQKERVVCYVGGIAQIRGIQEMVDAIGQTDVKLLLAGQFADSQQRQRVVSLPGWANVQELGQLDRPAVAQTLARAQAGLVLFHPLPNHIDAQPNKMFEYMSAGLPVIASDFPLWREIIEGNDCGICVDPLDVSAIREAIEYLINHPDQAQRLGQNGLRAIETTYNWETEAQKLKSLYEELLA</sequence>
<dbReference type="Pfam" id="PF00534">
    <property type="entry name" value="Glycos_transf_1"/>
    <property type="match status" value="1"/>
</dbReference>